<feature type="region of interest" description="Disordered" evidence="1">
    <location>
        <begin position="425"/>
        <end position="446"/>
    </location>
</feature>
<protein>
    <recommendedName>
        <fullName evidence="4">DOT1 domain-containing protein</fullName>
    </recommendedName>
</protein>
<evidence type="ECO:0008006" key="4">
    <source>
        <dbReference type="Google" id="ProtNLM"/>
    </source>
</evidence>
<sequence length="446" mass="51062">MTGRIPRSKQKENRSSSNSNFQSFPTNCDGESISNNCCNRTKCTCTSFLWRGVNVDLGTSDEGMYGETREKGLRKIFLKMAKYGLDNSSVLLDIGSGRGVPNIVASFQNNLFSSIGIELDEKAFFLSLSNHLHILESKEKVVADPTIENSNVYSVHTNSKVNKKINIGFFKGDATILETFEPVTHIYSFDAAMPIWMIKKFVDLFNMSKTTYCYVSYRKDLIETLSIKAKRIHGIPTQMMGSGEGRMCWLYLKNDWKEIKNYAMLQIEDKYTKTKNIELFDLTKLTNIDEIIRFSICNSNIQMDLINSTLNYWFNNRKSRKECLKERKIMNERHKELKQLYIREKLIKNDALQLTLEDVGVKMESSPPSGNSNKNIGKNKLDFVSKGFDSNLKNKDEFSKNCGSEENFEIKDGLHIHPTIKVVDPSKLSQKKSKVKRKVASPEKLI</sequence>
<evidence type="ECO:0000256" key="1">
    <source>
        <dbReference type="SAM" id="MobiDB-lite"/>
    </source>
</evidence>
<proteinExistence type="predicted"/>
<dbReference type="InterPro" id="IPR029063">
    <property type="entry name" value="SAM-dependent_MTases_sf"/>
</dbReference>
<evidence type="ECO:0000313" key="3">
    <source>
        <dbReference type="Proteomes" id="UP000186176"/>
    </source>
</evidence>
<organism evidence="2 3">
    <name type="scientific">Cryptosporidium ubiquitum</name>
    <dbReference type="NCBI Taxonomy" id="857276"/>
    <lineage>
        <taxon>Eukaryota</taxon>
        <taxon>Sar</taxon>
        <taxon>Alveolata</taxon>
        <taxon>Apicomplexa</taxon>
        <taxon>Conoidasida</taxon>
        <taxon>Coccidia</taxon>
        <taxon>Eucoccidiorida</taxon>
        <taxon>Eimeriorina</taxon>
        <taxon>Cryptosporidiidae</taxon>
        <taxon>Cryptosporidium</taxon>
    </lineage>
</organism>
<dbReference type="Proteomes" id="UP000186176">
    <property type="component" value="Unassembled WGS sequence"/>
</dbReference>
<gene>
    <name evidence="2" type="ORF">cubi_02287</name>
</gene>
<reference evidence="2 3" key="1">
    <citation type="submission" date="2016-10" db="EMBL/GenBank/DDBJ databases">
        <title>Reductive evolution of mitochondrial metabolism and differential evolution of invasion-related proteins in Cryptosporidium.</title>
        <authorList>
            <person name="Liu S."/>
            <person name="Roellig D.M."/>
            <person name="Guo Y."/>
            <person name="Li N."/>
            <person name="Frace M.A."/>
            <person name="Tang K."/>
            <person name="Zhang L."/>
            <person name="Feng Y."/>
            <person name="Xiao L."/>
        </authorList>
    </citation>
    <scope>NUCLEOTIDE SEQUENCE [LARGE SCALE GENOMIC DNA]</scope>
    <source>
        <strain evidence="2">39726</strain>
    </source>
</reference>
<dbReference type="EMBL" id="LRBP01000017">
    <property type="protein sequence ID" value="OII73056.1"/>
    <property type="molecule type" value="Genomic_DNA"/>
</dbReference>
<dbReference type="SUPFAM" id="SSF53335">
    <property type="entry name" value="S-adenosyl-L-methionine-dependent methyltransferases"/>
    <property type="match status" value="1"/>
</dbReference>
<feature type="region of interest" description="Disordered" evidence="1">
    <location>
        <begin position="1"/>
        <end position="21"/>
    </location>
</feature>
<name>A0A1J4MFQ2_9CRYT</name>
<accession>A0A1J4MFQ2</accession>
<comment type="caution">
    <text evidence="2">The sequence shown here is derived from an EMBL/GenBank/DDBJ whole genome shotgun (WGS) entry which is preliminary data.</text>
</comment>
<dbReference type="AlphaFoldDB" id="A0A1J4MFQ2"/>
<dbReference type="GeneID" id="39979078"/>
<dbReference type="VEuPathDB" id="CryptoDB:cubi_02287"/>
<dbReference type="OrthoDB" id="443402at2759"/>
<evidence type="ECO:0000313" key="2">
    <source>
        <dbReference type="EMBL" id="OII73056.1"/>
    </source>
</evidence>
<dbReference type="RefSeq" id="XP_028874420.1">
    <property type="nucleotide sequence ID" value="XM_029019299.1"/>
</dbReference>
<dbReference type="Gene3D" id="3.40.50.150">
    <property type="entry name" value="Vaccinia Virus protein VP39"/>
    <property type="match status" value="1"/>
</dbReference>
<keyword evidence="3" id="KW-1185">Reference proteome</keyword>
<feature type="compositionally biased region" description="Basic residues" evidence="1">
    <location>
        <begin position="429"/>
        <end position="439"/>
    </location>
</feature>